<proteinExistence type="predicted"/>
<dbReference type="InterPro" id="IPR010982">
    <property type="entry name" value="Lambda_DNA-bd_dom_sf"/>
</dbReference>
<comment type="caution">
    <text evidence="1">The sequence shown here is derived from an EMBL/GenBank/DDBJ whole genome shotgun (WGS) entry which is preliminary data.</text>
</comment>
<dbReference type="Gene3D" id="1.10.260.40">
    <property type="entry name" value="lambda repressor-like DNA-binding domains"/>
    <property type="match status" value="1"/>
</dbReference>
<dbReference type="InterPro" id="IPR008003">
    <property type="entry name" value="DUF739"/>
</dbReference>
<dbReference type="AlphaFoldDB" id="R6P3N1"/>
<protein>
    <recommendedName>
        <fullName evidence="3">Toxin-antitoxin system antitoxin component Xre family</fullName>
    </recommendedName>
</protein>
<evidence type="ECO:0008006" key="3">
    <source>
        <dbReference type="Google" id="ProtNLM"/>
    </source>
</evidence>
<reference evidence="1" key="1">
    <citation type="submission" date="2012-11" db="EMBL/GenBank/DDBJ databases">
        <title>Dependencies among metagenomic species, viruses, plasmids and units of genetic variation.</title>
        <authorList>
            <person name="Nielsen H.B."/>
            <person name="Almeida M."/>
            <person name="Juncker A.S."/>
            <person name="Rasmussen S."/>
            <person name="Li J."/>
            <person name="Sunagawa S."/>
            <person name="Plichta D."/>
            <person name="Gautier L."/>
            <person name="Le Chatelier E."/>
            <person name="Peletier E."/>
            <person name="Bonde I."/>
            <person name="Nielsen T."/>
            <person name="Manichanh C."/>
            <person name="Arumugam M."/>
            <person name="Batto J."/>
            <person name="Santos M.B.Q.D."/>
            <person name="Blom N."/>
            <person name="Borruel N."/>
            <person name="Burgdorf K.S."/>
            <person name="Boumezbeur F."/>
            <person name="Casellas F."/>
            <person name="Dore J."/>
            <person name="Guarner F."/>
            <person name="Hansen T."/>
            <person name="Hildebrand F."/>
            <person name="Kaas R.S."/>
            <person name="Kennedy S."/>
            <person name="Kristiansen K."/>
            <person name="Kultima J.R."/>
            <person name="Leonard P."/>
            <person name="Levenez F."/>
            <person name="Lund O."/>
            <person name="Moumen B."/>
            <person name="Le Paslier D."/>
            <person name="Pons N."/>
            <person name="Pedersen O."/>
            <person name="Prifti E."/>
            <person name="Qin J."/>
            <person name="Raes J."/>
            <person name="Tap J."/>
            <person name="Tims S."/>
            <person name="Ussery D.W."/>
            <person name="Yamada T."/>
            <person name="MetaHit consortium"/>
            <person name="Renault P."/>
            <person name="Sicheritz-Ponten T."/>
            <person name="Bork P."/>
            <person name="Wang J."/>
            <person name="Brunak S."/>
            <person name="Ehrlich S.D."/>
        </authorList>
    </citation>
    <scope>NUCLEOTIDE SEQUENCE [LARGE SCALE GENOMIC DNA]</scope>
</reference>
<evidence type="ECO:0000313" key="2">
    <source>
        <dbReference type="Proteomes" id="UP000018168"/>
    </source>
</evidence>
<evidence type="ECO:0000313" key="1">
    <source>
        <dbReference type="EMBL" id="CDC04567.1"/>
    </source>
</evidence>
<sequence length="85" mass="9722">MGFDYRKLRGKIKEIYNTQNNFAEALGIGRVSLSQRLNNDLEFSNSEIFNACRLLKIPQSEIALYFFTPEVQKSEQNATSEKEAG</sequence>
<dbReference type="EMBL" id="CBEP010000064">
    <property type="protein sequence ID" value="CDC04567.1"/>
    <property type="molecule type" value="Genomic_DNA"/>
</dbReference>
<gene>
    <name evidence="1" type="ORF">BN578_00102</name>
</gene>
<dbReference type="GO" id="GO:0003677">
    <property type="term" value="F:DNA binding"/>
    <property type="evidence" value="ECO:0007669"/>
    <property type="project" value="InterPro"/>
</dbReference>
<organism evidence="1 2">
    <name type="scientific">[Clostridium] leptum CAG:27</name>
    <dbReference type="NCBI Taxonomy" id="1263068"/>
    <lineage>
        <taxon>Bacteria</taxon>
        <taxon>Bacillati</taxon>
        <taxon>Bacillota</taxon>
        <taxon>Clostridia</taxon>
        <taxon>Eubacteriales</taxon>
        <taxon>Oscillospiraceae</taxon>
        <taxon>Oscillospiraceae incertae sedis</taxon>
    </lineage>
</organism>
<accession>R6P3N1</accession>
<dbReference type="Pfam" id="PF05339">
    <property type="entry name" value="DUF739"/>
    <property type="match status" value="1"/>
</dbReference>
<name>R6P3N1_9FIRM</name>
<dbReference type="SUPFAM" id="SSF47413">
    <property type="entry name" value="lambda repressor-like DNA-binding domains"/>
    <property type="match status" value="1"/>
</dbReference>
<dbReference type="Proteomes" id="UP000018168">
    <property type="component" value="Unassembled WGS sequence"/>
</dbReference>